<evidence type="ECO:0000256" key="2">
    <source>
        <dbReference type="ARBA" id="ARBA00023125"/>
    </source>
</evidence>
<sequence>MTPTTPGAPGRPRRAETDASIHEAALRLLRTGGSRGVTVEAVAAASGVAKTTIYRRYSDREDVLRAALSAVIVPPENPVGETPRDRIRWALDQTWHQMSDVLGPGGLATILREDDPQFSELFRGVLTPYTDALVELIRSDIAAGALRPGLEPDTVVSLLIGAYVGELVRRGAVADGFIDRCVDLMWAAMTEDEARSRARR</sequence>
<dbReference type="Gene3D" id="1.10.357.10">
    <property type="entry name" value="Tetracycline Repressor, domain 2"/>
    <property type="match status" value="1"/>
</dbReference>
<evidence type="ECO:0000256" key="1">
    <source>
        <dbReference type="ARBA" id="ARBA00023015"/>
    </source>
</evidence>
<evidence type="ECO:0000256" key="3">
    <source>
        <dbReference type="ARBA" id="ARBA00023163"/>
    </source>
</evidence>
<protein>
    <submittedName>
        <fullName evidence="6">TetR/AcrR family transcriptional regulator</fullName>
    </submittedName>
</protein>
<evidence type="ECO:0000313" key="7">
    <source>
        <dbReference type="Proteomes" id="UP000291838"/>
    </source>
</evidence>
<dbReference type="GO" id="GO:0003700">
    <property type="term" value="F:DNA-binding transcription factor activity"/>
    <property type="evidence" value="ECO:0007669"/>
    <property type="project" value="TreeGrafter"/>
</dbReference>
<comment type="caution">
    <text evidence="6">The sequence shown here is derived from an EMBL/GenBank/DDBJ whole genome shotgun (WGS) entry which is preliminary data.</text>
</comment>
<dbReference type="EMBL" id="SDWS01000004">
    <property type="protein sequence ID" value="RYB90626.1"/>
    <property type="molecule type" value="Genomic_DNA"/>
</dbReference>
<keyword evidence="1" id="KW-0805">Transcription regulation</keyword>
<evidence type="ECO:0000256" key="4">
    <source>
        <dbReference type="PROSITE-ProRule" id="PRU00335"/>
    </source>
</evidence>
<dbReference type="PANTHER" id="PTHR30055">
    <property type="entry name" value="HTH-TYPE TRANSCRIPTIONAL REGULATOR RUTR"/>
    <property type="match status" value="1"/>
</dbReference>
<dbReference type="AlphaFoldDB" id="A0A4Q2RQ69"/>
<dbReference type="PROSITE" id="PS50977">
    <property type="entry name" value="HTH_TETR_2"/>
    <property type="match status" value="1"/>
</dbReference>
<dbReference type="OrthoDB" id="9796019at2"/>
<evidence type="ECO:0000313" key="6">
    <source>
        <dbReference type="EMBL" id="RYB90626.1"/>
    </source>
</evidence>
<evidence type="ECO:0000259" key="5">
    <source>
        <dbReference type="PROSITE" id="PS50977"/>
    </source>
</evidence>
<dbReference type="InterPro" id="IPR036271">
    <property type="entry name" value="Tet_transcr_reg_TetR-rel_C_sf"/>
</dbReference>
<reference evidence="6 7" key="1">
    <citation type="submission" date="2019-01" db="EMBL/GenBank/DDBJ databases">
        <title>Novel species of Nocardioides.</title>
        <authorList>
            <person name="Liu Q."/>
            <person name="Xin Y.-H."/>
        </authorList>
    </citation>
    <scope>NUCLEOTIDE SEQUENCE [LARGE SCALE GENOMIC DNA]</scope>
    <source>
        <strain evidence="6 7">HLT3-15</strain>
    </source>
</reference>
<gene>
    <name evidence="6" type="ORF">EUA06_10000</name>
</gene>
<name>A0A4Q2RQ69_9ACTN</name>
<proteinExistence type="predicted"/>
<dbReference type="InterPro" id="IPR011075">
    <property type="entry name" value="TetR_C"/>
</dbReference>
<dbReference type="Pfam" id="PF16859">
    <property type="entry name" value="TetR_C_11"/>
    <property type="match status" value="1"/>
</dbReference>
<dbReference type="RefSeq" id="WP_129475157.1">
    <property type="nucleotide sequence ID" value="NZ_SDWS01000004.1"/>
</dbReference>
<keyword evidence="3" id="KW-0804">Transcription</keyword>
<accession>A0A4Q2RQ69</accession>
<keyword evidence="2 4" id="KW-0238">DNA-binding</keyword>
<feature type="domain" description="HTH tetR-type" evidence="5">
    <location>
        <begin position="15"/>
        <end position="75"/>
    </location>
</feature>
<dbReference type="Proteomes" id="UP000291838">
    <property type="component" value="Unassembled WGS sequence"/>
</dbReference>
<dbReference type="InterPro" id="IPR009057">
    <property type="entry name" value="Homeodomain-like_sf"/>
</dbReference>
<dbReference type="PANTHER" id="PTHR30055:SF234">
    <property type="entry name" value="HTH-TYPE TRANSCRIPTIONAL REGULATOR BETI"/>
    <property type="match status" value="1"/>
</dbReference>
<dbReference type="InterPro" id="IPR050109">
    <property type="entry name" value="HTH-type_TetR-like_transc_reg"/>
</dbReference>
<keyword evidence="7" id="KW-1185">Reference proteome</keyword>
<dbReference type="GO" id="GO:0000976">
    <property type="term" value="F:transcription cis-regulatory region binding"/>
    <property type="evidence" value="ECO:0007669"/>
    <property type="project" value="TreeGrafter"/>
</dbReference>
<dbReference type="Gene3D" id="1.10.10.60">
    <property type="entry name" value="Homeodomain-like"/>
    <property type="match status" value="1"/>
</dbReference>
<dbReference type="SUPFAM" id="SSF46689">
    <property type="entry name" value="Homeodomain-like"/>
    <property type="match status" value="1"/>
</dbReference>
<organism evidence="6 7">
    <name type="scientific">Nocardioides glacieisoli</name>
    <dbReference type="NCBI Taxonomy" id="1168730"/>
    <lineage>
        <taxon>Bacteria</taxon>
        <taxon>Bacillati</taxon>
        <taxon>Actinomycetota</taxon>
        <taxon>Actinomycetes</taxon>
        <taxon>Propionibacteriales</taxon>
        <taxon>Nocardioidaceae</taxon>
        <taxon>Nocardioides</taxon>
    </lineage>
</organism>
<feature type="DNA-binding region" description="H-T-H motif" evidence="4">
    <location>
        <begin position="38"/>
        <end position="57"/>
    </location>
</feature>
<dbReference type="SUPFAM" id="SSF48498">
    <property type="entry name" value="Tetracyclin repressor-like, C-terminal domain"/>
    <property type="match status" value="1"/>
</dbReference>
<dbReference type="InterPro" id="IPR001647">
    <property type="entry name" value="HTH_TetR"/>
</dbReference>
<dbReference type="Pfam" id="PF00440">
    <property type="entry name" value="TetR_N"/>
    <property type="match status" value="1"/>
</dbReference>